<organism evidence="11 12">
    <name type="scientific">Neolewinella marina</name>
    <dbReference type="NCBI Taxonomy" id="438751"/>
    <lineage>
        <taxon>Bacteria</taxon>
        <taxon>Pseudomonadati</taxon>
        <taxon>Bacteroidota</taxon>
        <taxon>Saprospiria</taxon>
        <taxon>Saprospirales</taxon>
        <taxon>Lewinellaceae</taxon>
        <taxon>Neolewinella</taxon>
    </lineage>
</organism>
<dbReference type="GO" id="GO:0006289">
    <property type="term" value="P:nucleotide-excision repair"/>
    <property type="evidence" value="ECO:0007669"/>
    <property type="project" value="UniProtKB-UniRule"/>
</dbReference>
<comment type="function">
    <text evidence="7">The UvrABC repair system catalyzes the recognition and processing of DNA lesions. UvrC both incises the 5' and 3' sides of the lesion. The N-terminal half is responsible for the 3' incision and the C-terminal half is responsible for the 5' incision.</text>
</comment>
<comment type="similarity">
    <text evidence="7">Belongs to the UvrC family.</text>
</comment>
<evidence type="ECO:0000256" key="1">
    <source>
        <dbReference type="ARBA" id="ARBA00022490"/>
    </source>
</evidence>
<dbReference type="Pfam" id="PF08459">
    <property type="entry name" value="UvrC_RNaseH_dom"/>
    <property type="match status" value="1"/>
</dbReference>
<dbReference type="CDD" id="cd10434">
    <property type="entry name" value="GIY-YIG_UvrC_Cho"/>
    <property type="match status" value="1"/>
</dbReference>
<comment type="subcellular location">
    <subcellularLocation>
        <location evidence="7">Cytoplasm</location>
    </subcellularLocation>
</comment>
<keyword evidence="6 7" id="KW-0742">SOS response</keyword>
<dbReference type="RefSeq" id="WP_099104746.1">
    <property type="nucleotide sequence ID" value="NZ_JAATJF010000001.1"/>
</dbReference>
<feature type="domain" description="UvrC family homology region profile" evidence="10">
    <location>
        <begin position="263"/>
        <end position="479"/>
    </location>
</feature>
<accession>A0A2G0CIL5</accession>
<dbReference type="SUPFAM" id="SSF82771">
    <property type="entry name" value="GIY-YIG endonuclease"/>
    <property type="match status" value="1"/>
</dbReference>
<comment type="caution">
    <text evidence="11">The sequence shown here is derived from an EMBL/GenBank/DDBJ whole genome shotgun (WGS) entry which is preliminary data.</text>
</comment>
<dbReference type="SMART" id="SM00278">
    <property type="entry name" value="HhH1"/>
    <property type="match status" value="1"/>
</dbReference>
<dbReference type="Pfam" id="PF01541">
    <property type="entry name" value="GIY-YIG"/>
    <property type="match status" value="1"/>
</dbReference>
<dbReference type="SUPFAM" id="SSF46600">
    <property type="entry name" value="C-terminal UvrC-binding domain of UvrB"/>
    <property type="match status" value="1"/>
</dbReference>
<proteinExistence type="inferred from homology"/>
<dbReference type="GO" id="GO:0009380">
    <property type="term" value="C:excinuclease repair complex"/>
    <property type="evidence" value="ECO:0007669"/>
    <property type="project" value="InterPro"/>
</dbReference>
<dbReference type="HAMAP" id="MF_00203">
    <property type="entry name" value="UvrC"/>
    <property type="match status" value="1"/>
</dbReference>
<dbReference type="SMART" id="SM00465">
    <property type="entry name" value="GIYc"/>
    <property type="match status" value="1"/>
</dbReference>
<dbReference type="GO" id="GO:0005737">
    <property type="term" value="C:cytoplasm"/>
    <property type="evidence" value="ECO:0007669"/>
    <property type="project" value="UniProtKB-SubCell"/>
</dbReference>
<dbReference type="PANTHER" id="PTHR30562">
    <property type="entry name" value="UVRC/OXIDOREDUCTASE"/>
    <property type="match status" value="1"/>
</dbReference>
<keyword evidence="4 7" id="KW-0267">Excision nuclease</keyword>
<evidence type="ECO:0000256" key="4">
    <source>
        <dbReference type="ARBA" id="ARBA00022881"/>
    </source>
</evidence>
<reference evidence="11 12" key="1">
    <citation type="submission" date="2017-10" db="EMBL/GenBank/DDBJ databases">
        <title>The draft genome sequence of Lewinella marina KCTC 32374.</title>
        <authorList>
            <person name="Wang K."/>
        </authorList>
    </citation>
    <scope>NUCLEOTIDE SEQUENCE [LARGE SCALE GENOMIC DNA]</scope>
    <source>
        <strain evidence="11 12">MKG-38</strain>
    </source>
</reference>
<dbReference type="AlphaFoldDB" id="A0A2G0CIL5"/>
<evidence type="ECO:0000256" key="2">
    <source>
        <dbReference type="ARBA" id="ARBA00022763"/>
    </source>
</evidence>
<dbReference type="GO" id="GO:0009381">
    <property type="term" value="F:excinuclease ABC activity"/>
    <property type="evidence" value="ECO:0007669"/>
    <property type="project" value="UniProtKB-UniRule"/>
</dbReference>
<keyword evidence="2 7" id="KW-0227">DNA damage</keyword>
<dbReference type="PROSITE" id="PS50164">
    <property type="entry name" value="GIY_YIG"/>
    <property type="match status" value="1"/>
</dbReference>
<dbReference type="InterPro" id="IPR050066">
    <property type="entry name" value="UvrABC_protein_C"/>
</dbReference>
<dbReference type="FunFam" id="3.40.1440.10:FF:000001">
    <property type="entry name" value="UvrABC system protein C"/>
    <property type="match status" value="1"/>
</dbReference>
<dbReference type="InterPro" id="IPR047296">
    <property type="entry name" value="GIY-YIG_UvrC_Cho"/>
</dbReference>
<dbReference type="InterPro" id="IPR010994">
    <property type="entry name" value="RuvA_2-like"/>
</dbReference>
<dbReference type="Proteomes" id="UP000226437">
    <property type="component" value="Unassembled WGS sequence"/>
</dbReference>
<evidence type="ECO:0000256" key="7">
    <source>
        <dbReference type="HAMAP-Rule" id="MF_00203"/>
    </source>
</evidence>
<dbReference type="Pfam" id="PF22920">
    <property type="entry name" value="UvrC_RNaseH"/>
    <property type="match status" value="1"/>
</dbReference>
<keyword evidence="12" id="KW-1185">Reference proteome</keyword>
<dbReference type="NCBIfam" id="NF001824">
    <property type="entry name" value="PRK00558.1-5"/>
    <property type="match status" value="1"/>
</dbReference>
<dbReference type="EMBL" id="PDLO01000001">
    <property type="protein sequence ID" value="PHK99767.1"/>
    <property type="molecule type" value="Genomic_DNA"/>
</dbReference>
<dbReference type="OrthoDB" id="9804933at2"/>
<dbReference type="InterPro" id="IPR000305">
    <property type="entry name" value="GIY-YIG_endonuc"/>
</dbReference>
<evidence type="ECO:0000313" key="12">
    <source>
        <dbReference type="Proteomes" id="UP000226437"/>
    </source>
</evidence>
<dbReference type="PROSITE" id="PS50165">
    <property type="entry name" value="UVRC"/>
    <property type="match status" value="1"/>
</dbReference>
<keyword evidence="3 7" id="KW-0228">DNA excision</keyword>
<gene>
    <name evidence="7" type="primary">uvrC</name>
    <name evidence="11" type="ORF">CGL56_01580</name>
</gene>
<dbReference type="InterPro" id="IPR004791">
    <property type="entry name" value="UvrC"/>
</dbReference>
<name>A0A2G0CIL5_9BACT</name>
<evidence type="ECO:0000259" key="8">
    <source>
        <dbReference type="PROSITE" id="PS50151"/>
    </source>
</evidence>
<dbReference type="Gene3D" id="3.30.420.340">
    <property type="entry name" value="UvrC, RNAse H endonuclease domain"/>
    <property type="match status" value="1"/>
</dbReference>
<dbReference type="InterPro" id="IPR001162">
    <property type="entry name" value="UvrC_RNase_H_dom"/>
</dbReference>
<keyword evidence="5 7" id="KW-0234">DNA repair</keyword>
<feature type="domain" description="UVR" evidence="8">
    <location>
        <begin position="208"/>
        <end position="243"/>
    </location>
</feature>
<evidence type="ECO:0000259" key="9">
    <source>
        <dbReference type="PROSITE" id="PS50164"/>
    </source>
</evidence>
<sequence length="612" mass="70099">MTTEDFKRISDTVPRQPGVYRFIGPDDTILYVGKAKVLRNRVASYFGDRKDRPNRTRVMVKNAARLEFTIVESEADALLLENALIKTHQPRYNVNLKDDKSYSYICIKNERFPRVFITRQVWRDGSYYFGPYTSKGRLKIILDLVKTLFPLRTCNLNLSPENIAAGKFKVCLEYHIKNCEGPCVGEESEESYNEKIEQVKNILKGNFVEVKRHFQAEMEELAENLEFERAQQIADKLKAFEKYQSKSTIVSTSLRDIDVFGLATDEKEAYLNYIKIVNGAVIHTHTQEIEMNLDDDRESLLSYAIPELRDRFNSVAPEIILAEEMELAGVDASVTVPKIGDKKKLLELSEKNAKYMLLQRKKQRISHANRQTPAERILRQLQSDLQMDELPMHLECFDNSNIQGSNPASACVVFKNAKPSKKDYRHYNIKTVVGPDDFASMKEVVHRRYRRLMDEGEPLPQLVIIDGGKGQLSHAMESIDLLGLRGKMTVVGIAKRLEEIYFPDDPVPLHINKKSESLRLIQQARDEAHRFSLRHHRNKRSKGMIQTELLNIPGVGEKTVQKLIAHFGSTKKVKNALASEIAEVTNLSTAKKVLEYFRRQEVAGGEVPRDRG</sequence>
<dbReference type="Gene3D" id="1.10.150.20">
    <property type="entry name" value="5' to 3' exonuclease, C-terminal subdomain"/>
    <property type="match status" value="1"/>
</dbReference>
<dbReference type="NCBIfam" id="TIGR00194">
    <property type="entry name" value="uvrC"/>
    <property type="match status" value="1"/>
</dbReference>
<dbReference type="InterPro" id="IPR003583">
    <property type="entry name" value="Hlx-hairpin-Hlx_DNA-bd_motif"/>
</dbReference>
<dbReference type="PANTHER" id="PTHR30562:SF1">
    <property type="entry name" value="UVRABC SYSTEM PROTEIN C"/>
    <property type="match status" value="1"/>
</dbReference>
<keyword evidence="1 7" id="KW-0963">Cytoplasm</keyword>
<dbReference type="GO" id="GO:0003677">
    <property type="term" value="F:DNA binding"/>
    <property type="evidence" value="ECO:0007669"/>
    <property type="project" value="UniProtKB-UniRule"/>
</dbReference>
<evidence type="ECO:0000313" key="11">
    <source>
        <dbReference type="EMBL" id="PHK99767.1"/>
    </source>
</evidence>
<comment type="subunit">
    <text evidence="7">Interacts with UvrB in an incision complex.</text>
</comment>
<dbReference type="GO" id="GO:0009432">
    <property type="term" value="P:SOS response"/>
    <property type="evidence" value="ECO:0007669"/>
    <property type="project" value="UniProtKB-UniRule"/>
</dbReference>
<protein>
    <recommendedName>
        <fullName evidence="7">UvrABC system protein C</fullName>
        <shortName evidence="7">Protein UvrC</shortName>
    </recommendedName>
    <alternativeName>
        <fullName evidence="7">Excinuclease ABC subunit C</fullName>
    </alternativeName>
</protein>
<dbReference type="InterPro" id="IPR001943">
    <property type="entry name" value="UVR_dom"/>
</dbReference>
<evidence type="ECO:0000256" key="6">
    <source>
        <dbReference type="ARBA" id="ARBA00023236"/>
    </source>
</evidence>
<dbReference type="InterPro" id="IPR038476">
    <property type="entry name" value="UvrC_RNase_H_dom_sf"/>
</dbReference>
<dbReference type="SUPFAM" id="SSF47781">
    <property type="entry name" value="RuvA domain 2-like"/>
    <property type="match status" value="1"/>
</dbReference>
<dbReference type="PROSITE" id="PS50151">
    <property type="entry name" value="UVR"/>
    <property type="match status" value="1"/>
</dbReference>
<feature type="domain" description="GIY-YIG" evidence="9">
    <location>
        <begin position="15"/>
        <end position="94"/>
    </location>
</feature>
<dbReference type="InterPro" id="IPR035901">
    <property type="entry name" value="GIY-YIG_endonuc_sf"/>
</dbReference>
<evidence type="ECO:0000256" key="3">
    <source>
        <dbReference type="ARBA" id="ARBA00022769"/>
    </source>
</evidence>
<evidence type="ECO:0000259" key="10">
    <source>
        <dbReference type="PROSITE" id="PS50165"/>
    </source>
</evidence>
<dbReference type="InterPro" id="IPR036876">
    <property type="entry name" value="UVR_dom_sf"/>
</dbReference>
<dbReference type="Gene3D" id="3.40.1440.10">
    <property type="entry name" value="GIY-YIG endonuclease"/>
    <property type="match status" value="1"/>
</dbReference>
<evidence type="ECO:0000256" key="5">
    <source>
        <dbReference type="ARBA" id="ARBA00023204"/>
    </source>
</evidence>